<proteinExistence type="predicted"/>
<accession>A0A2J7ZLD3</accession>
<name>A0A2J7ZLD3_9CHLO</name>
<dbReference type="AlphaFoldDB" id="A0A2J7ZLD3"/>
<protein>
    <submittedName>
        <fullName evidence="1">Uncharacterized protein</fullName>
    </submittedName>
</protein>
<comment type="caution">
    <text evidence="1">The sequence shown here is derived from an EMBL/GenBank/DDBJ whole genome shotgun (WGS) entry which is preliminary data.</text>
</comment>
<sequence length="133" mass="15214">MIKSIHDTITNDLHWLRSLGRTLKSVQSDPYSTADDIREEQRSINNMLNHSMPALVFVSGFWRALTDFLDEEGTLQVLDRLGVAMNLTRHHVEGEFFRAVVDACRKIQTTRVPRGAFLQAWLPIARPRIEGQA</sequence>
<reference evidence="1 2" key="1">
    <citation type="journal article" date="2017" name="Mol. Biol. Evol.">
        <title>The 4-celled Tetrabaena socialis nuclear genome reveals the essential components for genetic control of cell number at the origin of multicellularity in the volvocine lineage.</title>
        <authorList>
            <person name="Featherston J."/>
            <person name="Arakaki Y."/>
            <person name="Hanschen E.R."/>
            <person name="Ferris P.J."/>
            <person name="Michod R.E."/>
            <person name="Olson B.J.S.C."/>
            <person name="Nozaki H."/>
            <person name="Durand P.M."/>
        </authorList>
    </citation>
    <scope>NUCLEOTIDE SEQUENCE [LARGE SCALE GENOMIC DNA]</scope>
    <source>
        <strain evidence="1 2">NIES-571</strain>
    </source>
</reference>
<gene>
    <name evidence="1" type="ORF">TSOC_013047</name>
</gene>
<dbReference type="Proteomes" id="UP000236333">
    <property type="component" value="Unassembled WGS sequence"/>
</dbReference>
<organism evidence="1 2">
    <name type="scientific">Tetrabaena socialis</name>
    <dbReference type="NCBI Taxonomy" id="47790"/>
    <lineage>
        <taxon>Eukaryota</taxon>
        <taxon>Viridiplantae</taxon>
        <taxon>Chlorophyta</taxon>
        <taxon>core chlorophytes</taxon>
        <taxon>Chlorophyceae</taxon>
        <taxon>CS clade</taxon>
        <taxon>Chlamydomonadales</taxon>
        <taxon>Tetrabaenaceae</taxon>
        <taxon>Tetrabaena</taxon>
    </lineage>
</organism>
<evidence type="ECO:0000313" key="1">
    <source>
        <dbReference type="EMBL" id="PNH01085.1"/>
    </source>
</evidence>
<dbReference type="EMBL" id="PGGS01001019">
    <property type="protein sequence ID" value="PNH01085.1"/>
    <property type="molecule type" value="Genomic_DNA"/>
</dbReference>
<evidence type="ECO:0000313" key="2">
    <source>
        <dbReference type="Proteomes" id="UP000236333"/>
    </source>
</evidence>
<keyword evidence="2" id="KW-1185">Reference proteome</keyword>